<evidence type="ECO:0000256" key="4">
    <source>
        <dbReference type="ARBA" id="ARBA00011128"/>
    </source>
</evidence>
<dbReference type="GO" id="GO:0004190">
    <property type="term" value="F:aspartic-type endopeptidase activity"/>
    <property type="evidence" value="ECO:0007669"/>
    <property type="project" value="UniProtKB-KW"/>
</dbReference>
<dbReference type="GO" id="GO:0043328">
    <property type="term" value="P:protein transport to vacuole involved in ubiquitin-dependent protein catabolic process via the multivesicular body sorting pathway"/>
    <property type="evidence" value="ECO:0007669"/>
    <property type="project" value="EnsemblFungi"/>
</dbReference>
<dbReference type="PANTHER" id="PTHR12917:SF1">
    <property type="entry name" value="AT13091P"/>
    <property type="match status" value="1"/>
</dbReference>
<evidence type="ECO:0000256" key="9">
    <source>
        <dbReference type="ARBA" id="ARBA00022801"/>
    </source>
</evidence>
<dbReference type="InterPro" id="IPR000626">
    <property type="entry name" value="Ubiquitin-like_dom"/>
</dbReference>
<comment type="subunit">
    <text evidence="4">Binds ubiquitin and polyubiquitinated proteins.</text>
</comment>
<dbReference type="CDD" id="cd01796">
    <property type="entry name" value="Ubl_Ddi1_like"/>
    <property type="match status" value="1"/>
</dbReference>
<evidence type="ECO:0000256" key="5">
    <source>
        <dbReference type="ARBA" id="ARBA00021491"/>
    </source>
</evidence>
<comment type="caution">
    <text evidence="13">The sequence shown here is derived from an EMBL/GenBank/DDBJ whole genome shotgun (WGS) entry which is preliminary data.</text>
</comment>
<dbReference type="CDD" id="cd14309">
    <property type="entry name" value="UBA_scDdi1_like"/>
    <property type="match status" value="1"/>
</dbReference>
<dbReference type="VEuPathDB" id="FungiDB:GVI51_I06611"/>
<dbReference type="SMART" id="SM00213">
    <property type="entry name" value="UBQ"/>
    <property type="match status" value="1"/>
</dbReference>
<keyword evidence="8" id="KW-0064">Aspartyl protease</keyword>
<dbReference type="GO" id="GO:0000149">
    <property type="term" value="F:SNARE binding"/>
    <property type="evidence" value="ECO:0007669"/>
    <property type="project" value="EnsemblFungi"/>
</dbReference>
<dbReference type="VEuPathDB" id="FungiDB:GWK60_I02277"/>
<name>A0A0W0CKE3_CANGB</name>
<gene>
    <name evidence="13" type="ORF">AO440_002627</name>
</gene>
<comment type="function">
    <text evidence="1">Probable aspartic protease. May be involved in the regulation of exocytosis. Acts as a linker between the 19S proteasome and polyubiquitinated proteins via UBA domain interactions with ubiquitin for their subsequent degradation. Required for S-phase checkpoint control.</text>
</comment>
<keyword evidence="7" id="KW-0645">Protease</keyword>
<dbReference type="Gene3D" id="1.10.8.10">
    <property type="entry name" value="DNA helicase RuvA subunit, C-terminal domain"/>
    <property type="match status" value="1"/>
</dbReference>
<dbReference type="InterPro" id="IPR019103">
    <property type="entry name" value="Peptidase_aspartic_DDI1-type"/>
</dbReference>
<feature type="domain" description="Ubiquitin-like" evidence="11">
    <location>
        <begin position="1"/>
        <end position="80"/>
    </location>
</feature>
<dbReference type="GO" id="GO:1904855">
    <property type="term" value="F:proteasome regulatory particle binding"/>
    <property type="evidence" value="ECO:0007669"/>
    <property type="project" value="EnsemblFungi"/>
</dbReference>
<reference evidence="13 14" key="1">
    <citation type="submission" date="2015-10" db="EMBL/GenBank/DDBJ databases">
        <title>Draft genomes sequences of Candida glabrata isolates 1A, 1B, 2A, 2B, 3A and 3B.</title>
        <authorList>
            <person name="Haavelsrud O.E."/>
            <person name="Gaustad P."/>
        </authorList>
    </citation>
    <scope>NUCLEOTIDE SEQUENCE [LARGE SCALE GENOMIC DNA]</scope>
    <source>
        <strain evidence="13">910700640</strain>
    </source>
</reference>
<evidence type="ECO:0000259" key="12">
    <source>
        <dbReference type="PROSITE" id="PS50175"/>
    </source>
</evidence>
<dbReference type="VEuPathDB" id="FungiDB:CAGL0I06787g"/>
<dbReference type="InterPro" id="IPR009060">
    <property type="entry name" value="UBA-like_sf"/>
</dbReference>
<dbReference type="PANTHER" id="PTHR12917">
    <property type="entry name" value="ASPARTYL PROTEASE DDI-RELATED"/>
    <property type="match status" value="1"/>
</dbReference>
<dbReference type="Pfam" id="PF00627">
    <property type="entry name" value="UBA"/>
    <property type="match status" value="1"/>
</dbReference>
<dbReference type="SMART" id="SM00165">
    <property type="entry name" value="UBA"/>
    <property type="match status" value="1"/>
</dbReference>
<dbReference type="CDD" id="cd05479">
    <property type="entry name" value="RP_DDI"/>
    <property type="match status" value="1"/>
</dbReference>
<evidence type="ECO:0000313" key="13">
    <source>
        <dbReference type="EMBL" id="KTB05443.1"/>
    </source>
</evidence>
<evidence type="ECO:0000256" key="2">
    <source>
        <dbReference type="ARBA" id="ARBA00004496"/>
    </source>
</evidence>
<dbReference type="Gene3D" id="3.10.20.90">
    <property type="entry name" value="Phosphatidylinositol 3-kinase Catalytic Subunit, Chain A, domain 1"/>
    <property type="match status" value="1"/>
</dbReference>
<dbReference type="SUPFAM" id="SSF54236">
    <property type="entry name" value="Ubiquitin-like"/>
    <property type="match status" value="1"/>
</dbReference>
<dbReference type="FunFam" id="2.40.70.10:FF:000072">
    <property type="entry name" value="DNA damage-inducible protein"/>
    <property type="match status" value="1"/>
</dbReference>
<dbReference type="GO" id="GO:0030674">
    <property type="term" value="F:protein-macromolecule adaptor activity"/>
    <property type="evidence" value="ECO:0007669"/>
    <property type="project" value="EnsemblFungi"/>
</dbReference>
<dbReference type="GO" id="GO:0005737">
    <property type="term" value="C:cytoplasm"/>
    <property type="evidence" value="ECO:0007669"/>
    <property type="project" value="UniProtKB-SubCell"/>
</dbReference>
<evidence type="ECO:0000259" key="11">
    <source>
        <dbReference type="PROSITE" id="PS50053"/>
    </source>
</evidence>
<dbReference type="InterPro" id="IPR029071">
    <property type="entry name" value="Ubiquitin-like_domsf"/>
</dbReference>
<dbReference type="PROSITE" id="PS50053">
    <property type="entry name" value="UBIQUITIN_2"/>
    <property type="match status" value="1"/>
</dbReference>
<keyword evidence="9" id="KW-0378">Hydrolase</keyword>
<dbReference type="GO" id="GO:0045740">
    <property type="term" value="P:positive regulation of DNA replication"/>
    <property type="evidence" value="ECO:0007669"/>
    <property type="project" value="EnsemblFungi"/>
</dbReference>
<evidence type="ECO:0000256" key="8">
    <source>
        <dbReference type="ARBA" id="ARBA00022750"/>
    </source>
</evidence>
<dbReference type="SUPFAM" id="SSF46934">
    <property type="entry name" value="UBA-like"/>
    <property type="match status" value="1"/>
</dbReference>
<dbReference type="EMBL" id="LLZZ01000113">
    <property type="protein sequence ID" value="KTB05443.1"/>
    <property type="molecule type" value="Genomic_DNA"/>
</dbReference>
<dbReference type="GO" id="GO:0031593">
    <property type="term" value="F:polyubiquitin modification-dependent protein binding"/>
    <property type="evidence" value="ECO:0007669"/>
    <property type="project" value="EnsemblFungi"/>
</dbReference>
<dbReference type="InterPro" id="IPR021109">
    <property type="entry name" value="Peptidase_aspartic_dom_sf"/>
</dbReference>
<evidence type="ECO:0000256" key="3">
    <source>
        <dbReference type="ARBA" id="ARBA00009136"/>
    </source>
</evidence>
<comment type="subcellular location">
    <subcellularLocation>
        <location evidence="2">Cytoplasm</location>
    </subcellularLocation>
</comment>
<comment type="similarity">
    <text evidence="3">Belongs to the DDI1 family.</text>
</comment>
<dbReference type="AlphaFoldDB" id="A0A0W0CKE3"/>
<proteinExistence type="inferred from homology"/>
<dbReference type="SUPFAM" id="SSF50630">
    <property type="entry name" value="Acid proteases"/>
    <property type="match status" value="1"/>
</dbReference>
<keyword evidence="6" id="KW-0963">Cytoplasm</keyword>
<evidence type="ECO:0000259" key="10">
    <source>
        <dbReference type="PROSITE" id="PS50030"/>
    </source>
</evidence>
<evidence type="ECO:0000256" key="1">
    <source>
        <dbReference type="ARBA" id="ARBA00003231"/>
    </source>
</evidence>
<dbReference type="InterPro" id="IPR001995">
    <property type="entry name" value="Peptidase_A2_cat"/>
</dbReference>
<evidence type="ECO:0000256" key="7">
    <source>
        <dbReference type="ARBA" id="ARBA00022670"/>
    </source>
</evidence>
<feature type="domain" description="UBA" evidence="10">
    <location>
        <begin position="387"/>
        <end position="426"/>
    </location>
</feature>
<accession>A0A0W0CKE3</accession>
<dbReference type="PROSITE" id="PS50175">
    <property type="entry name" value="ASP_PROT_RETROV"/>
    <property type="match status" value="1"/>
</dbReference>
<evidence type="ECO:0000256" key="6">
    <source>
        <dbReference type="ARBA" id="ARBA00022490"/>
    </source>
</evidence>
<dbReference type="InterPro" id="IPR033882">
    <property type="entry name" value="DDI1_N"/>
</dbReference>
<dbReference type="GO" id="GO:0043130">
    <property type="term" value="F:ubiquitin binding"/>
    <property type="evidence" value="ECO:0007669"/>
    <property type="project" value="EnsemblFungi"/>
</dbReference>
<dbReference type="InterPro" id="IPR015940">
    <property type="entry name" value="UBA"/>
</dbReference>
<dbReference type="GO" id="GO:0005886">
    <property type="term" value="C:plasma membrane"/>
    <property type="evidence" value="ECO:0007669"/>
    <property type="project" value="EnsemblFungi"/>
</dbReference>
<dbReference type="Pfam" id="PF09668">
    <property type="entry name" value="Asp_protease"/>
    <property type="match status" value="1"/>
</dbReference>
<organism evidence="13 14">
    <name type="scientific">Candida glabrata</name>
    <name type="common">Yeast</name>
    <name type="synonym">Torulopsis glabrata</name>
    <dbReference type="NCBI Taxonomy" id="5478"/>
    <lineage>
        <taxon>Eukaryota</taxon>
        <taxon>Fungi</taxon>
        <taxon>Dikarya</taxon>
        <taxon>Ascomycota</taxon>
        <taxon>Saccharomycotina</taxon>
        <taxon>Saccharomycetes</taxon>
        <taxon>Saccharomycetales</taxon>
        <taxon>Saccharomycetaceae</taxon>
        <taxon>Nakaseomyces</taxon>
    </lineage>
</organism>
<dbReference type="Gene3D" id="2.40.70.10">
    <property type="entry name" value="Acid Proteases"/>
    <property type="match status" value="1"/>
</dbReference>
<dbReference type="VEuPathDB" id="FungiDB:B1J91_I06787g"/>
<feature type="domain" description="Peptidase A2" evidence="12">
    <location>
        <begin position="219"/>
        <end position="297"/>
    </location>
</feature>
<dbReference type="Proteomes" id="UP000054886">
    <property type="component" value="Unassembled WGS sequence"/>
</dbReference>
<sequence>MQLTVTNDVNGEVYGPLELSGDMMLMDLVALLEVDCAFESGKQQLYFNGKELKPDVEKTLEELGIGNDDLIVIHGQPVSSNSIANSTSAIELDDDAYVEQFRLQLLSNSALRNSLRMPFADIDSLVNDPQQFKTHMGPVIIQRRRMQSAMPTNPYGIPDEEYKKLMTNPEDPEHKKRLQELQDKQLIDEQLRNALEYTPEVFAQVSMLYINMEINGHPVKAFVDSGAQMTIISPRLAEKTELKRFIDNRFIGEARGVGTGKILGRVHQVQVKIETQFIPCSFVVLDSNVDLLLGLDMLKRHQACIDLEKNVLRIAGTETKFLGEAEIPKGTSFDAVGNPQPPVEIKESADHSKKKMKTSFTITPKVKPVKADNLLNNSSPMGNTGRTFPEKTIKQLMDLGFSRQEVIQALVSTNGNAEFAASLLFQ</sequence>
<dbReference type="PROSITE" id="PS50030">
    <property type="entry name" value="UBA"/>
    <property type="match status" value="1"/>
</dbReference>
<protein>
    <recommendedName>
        <fullName evidence="5">DNA damage-inducible protein 1</fullName>
    </recommendedName>
</protein>
<evidence type="ECO:0000313" key="14">
    <source>
        <dbReference type="Proteomes" id="UP000054886"/>
    </source>
</evidence>
<dbReference type="GO" id="GO:0009306">
    <property type="term" value="P:protein secretion"/>
    <property type="evidence" value="ECO:0007669"/>
    <property type="project" value="EnsemblFungi"/>
</dbReference>